<dbReference type="SUPFAM" id="SSF53474">
    <property type="entry name" value="alpha/beta-Hydrolases"/>
    <property type="match status" value="1"/>
</dbReference>
<feature type="domain" description="Alpha/beta hydrolase fold-3" evidence="4">
    <location>
        <begin position="529"/>
        <end position="636"/>
    </location>
</feature>
<evidence type="ECO:0000313" key="5">
    <source>
        <dbReference type="EMBL" id="KAJ6241600.1"/>
    </source>
</evidence>
<sequence>MNKRCLLDDSYRIIGKDLTTQFDLTPFKVKSICQDFEKVLNLIAEKKKIFAVDQNKSKVGLIATNLEKKSIISLLCKLQKKINKIFVLFRKLFIIKFPLDYLIKAQFQDLHQQKTLRFFQNNKNKAKTKTKTNSNKKNNKSKETNKSKKTNKKKKTRNIAKMMNYKPFKKRNMSWFGFLYTVKDTLYHTNQKLSKIKKQKNLKENIFNKKIKKNLIRLQECFQLIYGSTRFLELYLKKTFFIEQQSKKTEFTEIKKKEEEEEEEYKKKKKKKKKKIREKKREEENKNNFILSNKEDQKRKKENVCQYLNGTDLNSVNEWEMLTFQFPNWEKLKKINGDGKGSGQKKITKIEKNNFPYDRKNYENFFVSYLDLKNEYSHLIKYFEPKTSILIHEWCSEMKSVQKMLIASQCASSTSLNMESWIGKWGKFGINYYRYLLMSKTAQRKNILTKTDPKVEWVEQIYSVSDQNRFFRWMGFRPYPNIKIERVRYVSKNDLHSKMSKKKSTYGQDSLELRIISNEKDPFQTKKIIIFIHGGAFVSGNSMTHGIYLRRWAKEANCTVIGIDYTLSPKKRIPGQIQDCLNSWHWITTRYPKKTFILAGDSAGGCLSCGLTMKTIIEHKYRKPDALVMAYPALHIRPMIGISRLLFSNDPLFSLIMLFKLVGWSRPVEIDEEENEKYGNVNDRVYDYFLERHSKNKRKGFLKKFTKKGKEKKIESDKRKEERGRGRGKERWEEKKKEKRNEKKNEKKKETKKETKNEIVQSDNSWIEESIWSPLWMRDDILQQFPETLLLSGLFDPFLDDNSLFADRMWQIGKSDFHFRLYALPHGFWTFNQKFNFKTDAMKFTIDFFQYFFKKNNK</sequence>
<keyword evidence="6" id="KW-1185">Reference proteome</keyword>
<name>A0ABQ8Y9W7_9EUKA</name>
<dbReference type="InterPro" id="IPR029058">
    <property type="entry name" value="AB_hydrolase_fold"/>
</dbReference>
<evidence type="ECO:0000256" key="3">
    <source>
        <dbReference type="SAM" id="MobiDB-lite"/>
    </source>
</evidence>
<dbReference type="Gene3D" id="3.40.50.1820">
    <property type="entry name" value="alpha/beta hydrolase"/>
    <property type="match status" value="2"/>
</dbReference>
<dbReference type="InterPro" id="IPR013094">
    <property type="entry name" value="AB_hydrolase_3"/>
</dbReference>
<keyword evidence="2" id="KW-0378">Hydrolase</keyword>
<evidence type="ECO:0000256" key="2">
    <source>
        <dbReference type="ARBA" id="ARBA00022801"/>
    </source>
</evidence>
<dbReference type="EMBL" id="JAOAOG010000191">
    <property type="protein sequence ID" value="KAJ6241600.1"/>
    <property type="molecule type" value="Genomic_DNA"/>
</dbReference>
<feature type="compositionally biased region" description="Basic residues" evidence="3">
    <location>
        <begin position="267"/>
        <end position="278"/>
    </location>
</feature>
<feature type="region of interest" description="Disordered" evidence="3">
    <location>
        <begin position="712"/>
        <end position="759"/>
    </location>
</feature>
<feature type="region of interest" description="Disordered" evidence="3">
    <location>
        <begin position="262"/>
        <end position="283"/>
    </location>
</feature>
<evidence type="ECO:0000313" key="6">
    <source>
        <dbReference type="Proteomes" id="UP001150062"/>
    </source>
</evidence>
<proteinExistence type="inferred from homology"/>
<dbReference type="Proteomes" id="UP001150062">
    <property type="component" value="Unassembled WGS sequence"/>
</dbReference>
<evidence type="ECO:0000256" key="1">
    <source>
        <dbReference type="ARBA" id="ARBA00010515"/>
    </source>
</evidence>
<reference evidence="5" key="1">
    <citation type="submission" date="2022-08" db="EMBL/GenBank/DDBJ databases">
        <title>Novel sulfate-reducing endosymbionts in the free-living metamonad Anaeramoeba.</title>
        <authorList>
            <person name="Jerlstrom-Hultqvist J."/>
            <person name="Cepicka I."/>
            <person name="Gallot-Lavallee L."/>
            <person name="Salas-Leiva D."/>
            <person name="Curtis B.A."/>
            <person name="Zahonova K."/>
            <person name="Pipaliya S."/>
            <person name="Dacks J."/>
            <person name="Roger A.J."/>
        </authorList>
    </citation>
    <scope>NUCLEOTIDE SEQUENCE</scope>
    <source>
        <strain evidence="5">Schooner1</strain>
    </source>
</reference>
<evidence type="ECO:0000259" key="4">
    <source>
        <dbReference type="Pfam" id="PF07859"/>
    </source>
</evidence>
<protein>
    <submittedName>
        <fullName evidence="5">Hormone-sensitive lipase</fullName>
    </submittedName>
</protein>
<accession>A0ABQ8Y9W7</accession>
<dbReference type="Pfam" id="PF07859">
    <property type="entry name" value="Abhydrolase_3"/>
    <property type="match status" value="1"/>
</dbReference>
<dbReference type="PROSITE" id="PS01173">
    <property type="entry name" value="LIPASE_GDXG_HIS"/>
    <property type="match status" value="1"/>
</dbReference>
<dbReference type="PANTHER" id="PTHR23025">
    <property type="entry name" value="TRIACYLGLYCEROL LIPASE"/>
    <property type="match status" value="1"/>
</dbReference>
<dbReference type="PANTHER" id="PTHR23025:SF3">
    <property type="entry name" value="HORMONE-SENSITIVE LIPASE"/>
    <property type="match status" value="1"/>
</dbReference>
<dbReference type="InterPro" id="IPR002168">
    <property type="entry name" value="Lipase_GDXG_HIS_AS"/>
</dbReference>
<comment type="similarity">
    <text evidence="1">Belongs to the 'GDXG' lipolytic enzyme family.</text>
</comment>
<organism evidence="5 6">
    <name type="scientific">Anaeramoeba flamelloides</name>
    <dbReference type="NCBI Taxonomy" id="1746091"/>
    <lineage>
        <taxon>Eukaryota</taxon>
        <taxon>Metamonada</taxon>
        <taxon>Anaeramoebidae</taxon>
        <taxon>Anaeramoeba</taxon>
    </lineage>
</organism>
<feature type="region of interest" description="Disordered" evidence="3">
    <location>
        <begin position="121"/>
        <end position="155"/>
    </location>
</feature>
<feature type="compositionally biased region" description="Basic and acidic residues" evidence="3">
    <location>
        <begin position="712"/>
        <end position="757"/>
    </location>
</feature>
<comment type="caution">
    <text evidence="5">The sequence shown here is derived from an EMBL/GenBank/DDBJ whole genome shotgun (WGS) entry which is preliminary data.</text>
</comment>
<gene>
    <name evidence="5" type="ORF">M0813_00303</name>
</gene>